<proteinExistence type="predicted"/>
<reference evidence="1" key="2">
    <citation type="journal article" date="2024" name="Plant">
        <title>Genomic evolution and insights into agronomic trait innovations of Sesamum species.</title>
        <authorList>
            <person name="Miao H."/>
            <person name="Wang L."/>
            <person name="Qu L."/>
            <person name="Liu H."/>
            <person name="Sun Y."/>
            <person name="Le M."/>
            <person name="Wang Q."/>
            <person name="Wei S."/>
            <person name="Zheng Y."/>
            <person name="Lin W."/>
            <person name="Duan Y."/>
            <person name="Cao H."/>
            <person name="Xiong S."/>
            <person name="Wang X."/>
            <person name="Wei L."/>
            <person name="Li C."/>
            <person name="Ma Q."/>
            <person name="Ju M."/>
            <person name="Zhao R."/>
            <person name="Li G."/>
            <person name="Mu C."/>
            <person name="Tian Q."/>
            <person name="Mei H."/>
            <person name="Zhang T."/>
            <person name="Gao T."/>
            <person name="Zhang H."/>
        </authorList>
    </citation>
    <scope>NUCLEOTIDE SEQUENCE</scope>
    <source>
        <strain evidence="1">G01</strain>
    </source>
</reference>
<name>A0AAW2J379_9LAMI</name>
<dbReference type="AlphaFoldDB" id="A0AAW2J379"/>
<evidence type="ECO:0000313" key="1">
    <source>
        <dbReference type="EMBL" id="KAL0288867.1"/>
    </source>
</evidence>
<accession>A0AAW2J379</accession>
<gene>
    <name evidence="1" type="ORF">Sangu_2639100</name>
</gene>
<reference evidence="1" key="1">
    <citation type="submission" date="2020-06" db="EMBL/GenBank/DDBJ databases">
        <authorList>
            <person name="Li T."/>
            <person name="Hu X."/>
            <person name="Zhang T."/>
            <person name="Song X."/>
            <person name="Zhang H."/>
            <person name="Dai N."/>
            <person name="Sheng W."/>
            <person name="Hou X."/>
            <person name="Wei L."/>
        </authorList>
    </citation>
    <scope>NUCLEOTIDE SEQUENCE</scope>
    <source>
        <strain evidence="1">G01</strain>
        <tissue evidence="1">Leaf</tissue>
    </source>
</reference>
<protein>
    <submittedName>
        <fullName evidence="1">Uncharacterized protein</fullName>
    </submittedName>
</protein>
<organism evidence="1">
    <name type="scientific">Sesamum angustifolium</name>
    <dbReference type="NCBI Taxonomy" id="2727405"/>
    <lineage>
        <taxon>Eukaryota</taxon>
        <taxon>Viridiplantae</taxon>
        <taxon>Streptophyta</taxon>
        <taxon>Embryophyta</taxon>
        <taxon>Tracheophyta</taxon>
        <taxon>Spermatophyta</taxon>
        <taxon>Magnoliopsida</taxon>
        <taxon>eudicotyledons</taxon>
        <taxon>Gunneridae</taxon>
        <taxon>Pentapetalae</taxon>
        <taxon>asterids</taxon>
        <taxon>lamiids</taxon>
        <taxon>Lamiales</taxon>
        <taxon>Pedaliaceae</taxon>
        <taxon>Sesamum</taxon>
    </lineage>
</organism>
<sequence length="92" mass="10835">MVFNGRQPDGVENMWLTQHFDLYWHQLSATSGRNEMQDGSSSSIVDHLRLWEGLFVEEIRQRIISVPIRHSVCFLGLYRLWKIPWPVEGHSI</sequence>
<dbReference type="EMBL" id="JACGWK010001425">
    <property type="protein sequence ID" value="KAL0288867.1"/>
    <property type="molecule type" value="Genomic_DNA"/>
</dbReference>
<comment type="caution">
    <text evidence="1">The sequence shown here is derived from an EMBL/GenBank/DDBJ whole genome shotgun (WGS) entry which is preliminary data.</text>
</comment>